<comment type="subunit">
    <text evidence="2">Associates exclusively with 100S ribosomes, which are dimers of 70S ribosomes.</text>
</comment>
<dbReference type="GO" id="GO:0043024">
    <property type="term" value="F:ribosomal small subunit binding"/>
    <property type="evidence" value="ECO:0007669"/>
    <property type="project" value="TreeGrafter"/>
</dbReference>
<dbReference type="Pfam" id="PF16321">
    <property type="entry name" value="Ribosom_S30AE_C"/>
    <property type="match status" value="1"/>
</dbReference>
<dbReference type="AlphaFoldDB" id="A0AA34RCZ2"/>
<dbReference type="Proteomes" id="UP000008305">
    <property type="component" value="Chromosome"/>
</dbReference>
<dbReference type="InterPro" id="IPR036567">
    <property type="entry name" value="RHF-like"/>
</dbReference>
<gene>
    <name evidence="5" type="ordered locus">G5S_0467</name>
</gene>
<sequence length="225" mass="25812">MKPKRRTKASSKELPQVQVEITGRSFHVSKPLKQLILEKSQQLPLSAFVHVVISSHKDKQGTEVHIVLSKGKETIQVKVFHPNVYTAVIQAFKKIRTGCSKLQLKKHDRIKHRHSLAEEELLCIEKEDESIENFEEEWLPFTPMDAWDSLKNFGHVLTAAKKKVSKKKTTIPMLSEQEAIQKLASSKEAALLFLNEQENKIQCVYKQHNGTYVLIDPTLRRNSLP</sequence>
<feature type="domain" description="Sigma 54 modulation/S30EA ribosomal protein C-terminal" evidence="4">
    <location>
        <begin position="164"/>
        <end position="212"/>
    </location>
</feature>
<dbReference type="GO" id="GO:0045900">
    <property type="term" value="P:negative regulation of translational elongation"/>
    <property type="evidence" value="ECO:0007669"/>
    <property type="project" value="TreeGrafter"/>
</dbReference>
<dbReference type="InterPro" id="IPR003489">
    <property type="entry name" value="RHF/RaiA"/>
</dbReference>
<keyword evidence="6" id="KW-1185">Reference proteome</keyword>
<protein>
    <recommendedName>
        <fullName evidence="3">Ribosome hibernation promoting factor</fullName>
    </recommendedName>
</protein>
<proteinExistence type="predicted"/>
<evidence type="ECO:0000256" key="2">
    <source>
        <dbReference type="ARBA" id="ARBA00038695"/>
    </source>
</evidence>
<dbReference type="InterPro" id="IPR050574">
    <property type="entry name" value="HPF/YfiA_ribosome-assoc"/>
</dbReference>
<dbReference type="Gene3D" id="3.30.160.100">
    <property type="entry name" value="Ribosome hibernation promotion factor-like"/>
    <property type="match status" value="1"/>
</dbReference>
<evidence type="ECO:0000313" key="5">
    <source>
        <dbReference type="EMBL" id="AEB41456.1"/>
    </source>
</evidence>
<evidence type="ECO:0000259" key="4">
    <source>
        <dbReference type="Pfam" id="PF16321"/>
    </source>
</evidence>
<dbReference type="KEGG" id="cpm:G5S_0467"/>
<dbReference type="PANTHER" id="PTHR33231:SF1">
    <property type="entry name" value="30S RIBOSOMAL PROTEIN"/>
    <property type="match status" value="1"/>
</dbReference>
<dbReference type="Pfam" id="PF02482">
    <property type="entry name" value="Ribosomal_S30AE"/>
    <property type="match status" value="1"/>
</dbReference>
<accession>A0AA34RCZ2</accession>
<evidence type="ECO:0000256" key="3">
    <source>
        <dbReference type="ARBA" id="ARBA00041148"/>
    </source>
</evidence>
<dbReference type="InterPro" id="IPR038416">
    <property type="entry name" value="Ribosom_S30AE_C_sf"/>
</dbReference>
<dbReference type="EMBL" id="CP002608">
    <property type="protein sequence ID" value="AEB41456.1"/>
    <property type="molecule type" value="Genomic_DNA"/>
</dbReference>
<evidence type="ECO:0000313" key="6">
    <source>
        <dbReference type="Proteomes" id="UP000008305"/>
    </source>
</evidence>
<evidence type="ECO:0000256" key="1">
    <source>
        <dbReference type="ARBA" id="ARBA00022845"/>
    </source>
</evidence>
<dbReference type="RefSeq" id="WP_013712534.1">
    <property type="nucleotide sequence ID" value="NC_015408.1"/>
</dbReference>
<dbReference type="InterPro" id="IPR032528">
    <property type="entry name" value="Ribosom_S30AE_C"/>
</dbReference>
<keyword evidence="1" id="KW-0810">Translation regulation</keyword>
<dbReference type="GO" id="GO:0022627">
    <property type="term" value="C:cytosolic small ribosomal subunit"/>
    <property type="evidence" value="ECO:0007669"/>
    <property type="project" value="TreeGrafter"/>
</dbReference>
<dbReference type="Gene3D" id="3.30.505.50">
    <property type="entry name" value="Sigma 54 modulation/S30EA ribosomal protein, C-terminal domain"/>
    <property type="match status" value="1"/>
</dbReference>
<organism evidence="5 6">
    <name type="scientific">Chlamydia pecorum (strain ATCC VR-628 / DSM 29919 / E58)</name>
    <name type="common">Chlamydophila pecorum</name>
    <dbReference type="NCBI Taxonomy" id="331635"/>
    <lineage>
        <taxon>Bacteria</taxon>
        <taxon>Pseudomonadati</taxon>
        <taxon>Chlamydiota</taxon>
        <taxon>Chlamydiia</taxon>
        <taxon>Chlamydiales</taxon>
        <taxon>Chlamydiaceae</taxon>
        <taxon>Chlamydia/Chlamydophila group</taxon>
        <taxon>Chlamydia</taxon>
    </lineage>
</organism>
<dbReference type="PANTHER" id="PTHR33231">
    <property type="entry name" value="30S RIBOSOMAL PROTEIN"/>
    <property type="match status" value="1"/>
</dbReference>
<reference evidence="5 6" key="1">
    <citation type="journal article" date="2011" name="J. Bacteriol.">
        <title>Genome sequence of the obligate intracellular animal pathogen Chlamydia pecorum E58.</title>
        <authorList>
            <person name="Mojica S."/>
            <person name="Huot Creasy H."/>
            <person name="Daugherty S."/>
            <person name="Read T.D."/>
            <person name="Kim T."/>
            <person name="Kaltenboeck B."/>
            <person name="Bavoil P."/>
            <person name="Myers G.S."/>
        </authorList>
    </citation>
    <scope>NUCLEOTIDE SEQUENCE [LARGE SCALE GENOMIC DNA]</scope>
    <source>
        <strain evidence="5 6">E58</strain>
    </source>
</reference>
<name>A0AA34RCZ2_CHLPE</name>
<dbReference type="SUPFAM" id="SSF69754">
    <property type="entry name" value="Ribosome binding protein Y (YfiA homologue)"/>
    <property type="match status" value="1"/>
</dbReference>